<dbReference type="SUPFAM" id="SSF48208">
    <property type="entry name" value="Six-hairpin glycosidases"/>
    <property type="match status" value="1"/>
</dbReference>
<dbReference type="AlphaFoldDB" id="A0A812VB60"/>
<reference evidence="2" key="1">
    <citation type="submission" date="2021-02" db="EMBL/GenBank/DDBJ databases">
        <authorList>
            <person name="Dougan E. K."/>
            <person name="Rhodes N."/>
            <person name="Thang M."/>
            <person name="Chan C."/>
        </authorList>
    </citation>
    <scope>NUCLEOTIDE SEQUENCE</scope>
</reference>
<name>A0A812VB60_SYMPI</name>
<dbReference type="Proteomes" id="UP000649617">
    <property type="component" value="Unassembled WGS sequence"/>
</dbReference>
<sequence length="118" mass="13368">MRNWGRDTFIALKGCLLVTGHFQEARDTLLVYASVIRHGLCPNLLDAANRPRYNARDATWFFMQAIQDYVAEAPEGMDFLSAPVSLKWAVKDWDPDLAHVEVKTIADLIHLIFSAHAK</sequence>
<dbReference type="OrthoDB" id="10248904at2759"/>
<evidence type="ECO:0000259" key="1">
    <source>
        <dbReference type="Pfam" id="PF06202"/>
    </source>
</evidence>
<proteinExistence type="predicted"/>
<comment type="caution">
    <text evidence="2">The sequence shown here is derived from an EMBL/GenBank/DDBJ whole genome shotgun (WGS) entry which is preliminary data.</text>
</comment>
<dbReference type="GO" id="GO:0005980">
    <property type="term" value="P:glycogen catabolic process"/>
    <property type="evidence" value="ECO:0007669"/>
    <property type="project" value="InterPro"/>
</dbReference>
<protein>
    <submittedName>
        <fullName evidence="2">GDB1 protein</fullName>
    </submittedName>
</protein>
<keyword evidence="3" id="KW-1185">Reference proteome</keyword>
<dbReference type="GO" id="GO:0004135">
    <property type="term" value="F:amylo-alpha-1,6-glucosidase activity"/>
    <property type="evidence" value="ECO:0007669"/>
    <property type="project" value="InterPro"/>
</dbReference>
<feature type="domain" description="Glycogen debranching enzyme C-terminal" evidence="1">
    <location>
        <begin position="3"/>
        <end position="82"/>
    </location>
</feature>
<dbReference type="GO" id="GO:0004134">
    <property type="term" value="F:4-alpha-glucanotransferase activity"/>
    <property type="evidence" value="ECO:0007669"/>
    <property type="project" value="InterPro"/>
</dbReference>
<dbReference type="InterPro" id="IPR010401">
    <property type="entry name" value="AGL/Gdb1"/>
</dbReference>
<accession>A0A812VB60</accession>
<dbReference type="PANTHER" id="PTHR10569">
    <property type="entry name" value="GLYCOGEN DEBRANCHING ENZYME"/>
    <property type="match status" value="1"/>
</dbReference>
<dbReference type="InterPro" id="IPR008928">
    <property type="entry name" value="6-hairpin_glycosidase_sf"/>
</dbReference>
<organism evidence="2 3">
    <name type="scientific">Symbiodinium pilosum</name>
    <name type="common">Dinoflagellate</name>
    <dbReference type="NCBI Taxonomy" id="2952"/>
    <lineage>
        <taxon>Eukaryota</taxon>
        <taxon>Sar</taxon>
        <taxon>Alveolata</taxon>
        <taxon>Dinophyceae</taxon>
        <taxon>Suessiales</taxon>
        <taxon>Symbiodiniaceae</taxon>
        <taxon>Symbiodinium</taxon>
    </lineage>
</organism>
<evidence type="ECO:0000313" key="2">
    <source>
        <dbReference type="EMBL" id="CAE7631047.1"/>
    </source>
</evidence>
<feature type="non-terminal residue" evidence="2">
    <location>
        <position position="1"/>
    </location>
</feature>
<dbReference type="PANTHER" id="PTHR10569:SF2">
    <property type="entry name" value="GLYCOGEN DEBRANCHING ENZYME"/>
    <property type="match status" value="1"/>
</dbReference>
<gene>
    <name evidence="2" type="primary">GDB1</name>
    <name evidence="2" type="ORF">SPIL2461_LOCUS16554</name>
</gene>
<dbReference type="InterPro" id="IPR032790">
    <property type="entry name" value="GDE_C"/>
</dbReference>
<dbReference type="Pfam" id="PF06202">
    <property type="entry name" value="GDE_C"/>
    <property type="match status" value="1"/>
</dbReference>
<evidence type="ECO:0000313" key="3">
    <source>
        <dbReference type="Proteomes" id="UP000649617"/>
    </source>
</evidence>
<dbReference type="EMBL" id="CAJNIZ010042661">
    <property type="protein sequence ID" value="CAE7631047.1"/>
    <property type="molecule type" value="Genomic_DNA"/>
</dbReference>